<evidence type="ECO:0000259" key="8">
    <source>
        <dbReference type="PROSITE" id="PS51324"/>
    </source>
</evidence>
<dbReference type="InterPro" id="IPR036774">
    <property type="entry name" value="ERV/ALR_sulphydryl_oxid_sf"/>
</dbReference>
<dbReference type="SUPFAM" id="SSF69000">
    <property type="entry name" value="FAD-dependent thiol oxidase"/>
    <property type="match status" value="1"/>
</dbReference>
<evidence type="ECO:0000256" key="3">
    <source>
        <dbReference type="ARBA" id="ARBA00022630"/>
    </source>
</evidence>
<accession>A0A6C0E9R4</accession>
<dbReference type="GO" id="GO:0016971">
    <property type="term" value="F:flavin-dependent sulfhydryl oxidase activity"/>
    <property type="evidence" value="ECO:0007669"/>
    <property type="project" value="InterPro"/>
</dbReference>
<evidence type="ECO:0000256" key="5">
    <source>
        <dbReference type="ARBA" id="ARBA00023002"/>
    </source>
</evidence>
<keyword evidence="7" id="KW-1133">Transmembrane helix</keyword>
<organism evidence="9">
    <name type="scientific">viral metagenome</name>
    <dbReference type="NCBI Taxonomy" id="1070528"/>
    <lineage>
        <taxon>unclassified sequences</taxon>
        <taxon>metagenomes</taxon>
        <taxon>organismal metagenomes</taxon>
    </lineage>
</organism>
<keyword evidence="4" id="KW-0274">FAD</keyword>
<keyword evidence="3" id="KW-0285">Flavoprotein</keyword>
<keyword evidence="6" id="KW-1015">Disulfide bond</keyword>
<dbReference type="InterPro" id="IPR039799">
    <property type="entry name" value="ALR/ERV"/>
</dbReference>
<name>A0A6C0E9R4_9ZZZZ</name>
<dbReference type="Pfam" id="PF04777">
    <property type="entry name" value="Evr1_Alr"/>
    <property type="match status" value="1"/>
</dbReference>
<feature type="domain" description="ERV/ALR sulfhydryl oxidase" evidence="8">
    <location>
        <begin position="7"/>
        <end position="109"/>
    </location>
</feature>
<dbReference type="PANTHER" id="PTHR12645">
    <property type="entry name" value="ALR/ERV"/>
    <property type="match status" value="1"/>
</dbReference>
<evidence type="ECO:0000256" key="7">
    <source>
        <dbReference type="SAM" id="Phobius"/>
    </source>
</evidence>
<feature type="transmembrane region" description="Helical" evidence="7">
    <location>
        <begin position="130"/>
        <end position="147"/>
    </location>
</feature>
<sequence>MDLSKTNFFKPDVWGPHYWFFLHTIAESYPNTPNSITKKKYYDLIQNMPLFIPVVEIGDKFSEFLDKYPVTPYLDNRDSFVRWVHFIHNKFNVLLGKEQISLPLALEKYRAEYKPKPIYLSEKINLRKHYIHAALILIFVVLIYIYYE</sequence>
<dbReference type="PROSITE" id="PS51324">
    <property type="entry name" value="ERV_ALR"/>
    <property type="match status" value="1"/>
</dbReference>
<evidence type="ECO:0000256" key="1">
    <source>
        <dbReference type="ARBA" id="ARBA00001974"/>
    </source>
</evidence>
<reference evidence="9" key="1">
    <citation type="journal article" date="2020" name="Nature">
        <title>Giant virus diversity and host interactions through global metagenomics.</title>
        <authorList>
            <person name="Schulz F."/>
            <person name="Roux S."/>
            <person name="Paez-Espino D."/>
            <person name="Jungbluth S."/>
            <person name="Walsh D.A."/>
            <person name="Denef V.J."/>
            <person name="McMahon K.D."/>
            <person name="Konstantinidis K.T."/>
            <person name="Eloe-Fadrosh E.A."/>
            <person name="Kyrpides N.C."/>
            <person name="Woyke T."/>
        </authorList>
    </citation>
    <scope>NUCLEOTIDE SEQUENCE</scope>
    <source>
        <strain evidence="9">GVMAG-M-3300023179-152</strain>
    </source>
</reference>
<dbReference type="GO" id="GO:0005739">
    <property type="term" value="C:mitochondrion"/>
    <property type="evidence" value="ECO:0007669"/>
    <property type="project" value="TreeGrafter"/>
</dbReference>
<dbReference type="EMBL" id="MN739765">
    <property type="protein sequence ID" value="QHT25361.1"/>
    <property type="molecule type" value="Genomic_DNA"/>
</dbReference>
<dbReference type="InterPro" id="IPR017905">
    <property type="entry name" value="ERV/ALR_sulphydryl_oxidase"/>
</dbReference>
<comment type="cofactor">
    <cofactor evidence="1">
        <name>FAD</name>
        <dbReference type="ChEBI" id="CHEBI:57692"/>
    </cofactor>
</comment>
<proteinExistence type="predicted"/>
<keyword evidence="7" id="KW-0812">Transmembrane</keyword>
<evidence type="ECO:0000256" key="2">
    <source>
        <dbReference type="ARBA" id="ARBA00012512"/>
    </source>
</evidence>
<evidence type="ECO:0000256" key="4">
    <source>
        <dbReference type="ARBA" id="ARBA00022827"/>
    </source>
</evidence>
<dbReference type="EC" id="1.8.3.2" evidence="2"/>
<evidence type="ECO:0000313" key="9">
    <source>
        <dbReference type="EMBL" id="QHT25361.1"/>
    </source>
</evidence>
<protein>
    <recommendedName>
        <fullName evidence="2">thiol oxidase</fullName>
        <ecNumber evidence="2">1.8.3.2</ecNumber>
    </recommendedName>
</protein>
<keyword evidence="7" id="KW-0472">Membrane</keyword>
<evidence type="ECO:0000256" key="6">
    <source>
        <dbReference type="ARBA" id="ARBA00023157"/>
    </source>
</evidence>
<dbReference type="PANTHER" id="PTHR12645:SF0">
    <property type="entry name" value="FAD-LINKED SULFHYDRYL OXIDASE ALR"/>
    <property type="match status" value="1"/>
</dbReference>
<dbReference type="AlphaFoldDB" id="A0A6C0E9R4"/>
<dbReference type="Gene3D" id="1.20.120.310">
    <property type="entry name" value="ERV/ALR sulfhydryl oxidase domain"/>
    <property type="match status" value="1"/>
</dbReference>
<keyword evidence="5" id="KW-0560">Oxidoreductase</keyword>
<dbReference type="GO" id="GO:0050660">
    <property type="term" value="F:flavin adenine dinucleotide binding"/>
    <property type="evidence" value="ECO:0007669"/>
    <property type="project" value="TreeGrafter"/>
</dbReference>